<dbReference type="SUPFAM" id="SSF81901">
    <property type="entry name" value="HCP-like"/>
    <property type="match status" value="1"/>
</dbReference>
<dbReference type="InterPro" id="IPR011990">
    <property type="entry name" value="TPR-like_helical_dom_sf"/>
</dbReference>
<dbReference type="InterPro" id="IPR017441">
    <property type="entry name" value="Protein_kinase_ATP_BS"/>
</dbReference>
<dbReference type="Gene3D" id="1.25.40.10">
    <property type="entry name" value="Tetratricopeptide repeat domain"/>
    <property type="match status" value="1"/>
</dbReference>
<dbReference type="HOGENOM" id="CLU_000288_7_12_1"/>
<dbReference type="STRING" id="1432141.A0A015J5J2"/>
<name>A0A015J5J2_RHIIW</name>
<protein>
    <submittedName>
        <fullName evidence="3">Cdc15p</fullName>
    </submittedName>
</protein>
<dbReference type="InterPro" id="IPR001245">
    <property type="entry name" value="Ser-Thr/Tyr_kinase_cat_dom"/>
</dbReference>
<feature type="domain" description="Protein kinase" evidence="2">
    <location>
        <begin position="30"/>
        <end position="294"/>
    </location>
</feature>
<dbReference type="GO" id="GO:0004674">
    <property type="term" value="F:protein serine/threonine kinase activity"/>
    <property type="evidence" value="ECO:0007669"/>
    <property type="project" value="TreeGrafter"/>
</dbReference>
<dbReference type="EMBL" id="JEMT01030175">
    <property type="protein sequence ID" value="EXX50154.1"/>
    <property type="molecule type" value="Genomic_DNA"/>
</dbReference>
<dbReference type="Pfam" id="PF00069">
    <property type="entry name" value="Pkinase"/>
    <property type="match status" value="1"/>
</dbReference>
<dbReference type="InterPro" id="IPR011009">
    <property type="entry name" value="Kinase-like_dom_sf"/>
</dbReference>
<keyword evidence="1" id="KW-0067">ATP-binding</keyword>
<organism evidence="3 4">
    <name type="scientific">Rhizophagus irregularis (strain DAOM 197198w)</name>
    <name type="common">Glomus intraradices</name>
    <dbReference type="NCBI Taxonomy" id="1432141"/>
    <lineage>
        <taxon>Eukaryota</taxon>
        <taxon>Fungi</taxon>
        <taxon>Fungi incertae sedis</taxon>
        <taxon>Mucoromycota</taxon>
        <taxon>Glomeromycotina</taxon>
        <taxon>Glomeromycetes</taxon>
        <taxon>Glomerales</taxon>
        <taxon>Glomeraceae</taxon>
        <taxon>Rhizophagus</taxon>
    </lineage>
</organism>
<comment type="caution">
    <text evidence="3">The sequence shown here is derived from an EMBL/GenBank/DDBJ whole genome shotgun (WGS) entry which is preliminary data.</text>
</comment>
<keyword evidence="1" id="KW-0547">Nucleotide-binding</keyword>
<dbReference type="InterPro" id="IPR006597">
    <property type="entry name" value="Sel1-like"/>
</dbReference>
<evidence type="ECO:0000259" key="2">
    <source>
        <dbReference type="PROSITE" id="PS50011"/>
    </source>
</evidence>
<evidence type="ECO:0000313" key="3">
    <source>
        <dbReference type="EMBL" id="EXX50154.1"/>
    </source>
</evidence>
<reference evidence="3 4" key="1">
    <citation type="submission" date="2014-02" db="EMBL/GenBank/DDBJ databases">
        <title>Single nucleus genome sequencing reveals high similarity among nuclei of an endomycorrhizal fungus.</title>
        <authorList>
            <person name="Lin K."/>
            <person name="Geurts R."/>
            <person name="Zhang Z."/>
            <person name="Limpens E."/>
            <person name="Saunders D.G."/>
            <person name="Mu D."/>
            <person name="Pang E."/>
            <person name="Cao H."/>
            <person name="Cha H."/>
            <person name="Lin T."/>
            <person name="Zhou Q."/>
            <person name="Shang Y."/>
            <person name="Li Y."/>
            <person name="Ivanov S."/>
            <person name="Sharma T."/>
            <person name="Velzen R.V."/>
            <person name="Ruijter N.D."/>
            <person name="Aanen D.K."/>
            <person name="Win J."/>
            <person name="Kamoun S."/>
            <person name="Bisseling T."/>
            <person name="Huang S."/>
        </authorList>
    </citation>
    <scope>NUCLEOTIDE SEQUENCE [LARGE SCALE GENOMIC DNA]</scope>
    <source>
        <strain evidence="4">DAOM197198w</strain>
    </source>
</reference>
<gene>
    <name evidence="3" type="ORF">RirG_273540</name>
</gene>
<dbReference type="InterPro" id="IPR000719">
    <property type="entry name" value="Prot_kinase_dom"/>
</dbReference>
<proteinExistence type="predicted"/>
<dbReference type="SMR" id="A0A015J5J2"/>
<evidence type="ECO:0000313" key="4">
    <source>
        <dbReference type="Proteomes" id="UP000022910"/>
    </source>
</evidence>
<dbReference type="PRINTS" id="PR00109">
    <property type="entry name" value="TYRKINASE"/>
</dbReference>
<dbReference type="PANTHER" id="PTHR44329">
    <property type="entry name" value="SERINE/THREONINE-PROTEIN KINASE TNNI3K-RELATED"/>
    <property type="match status" value="1"/>
</dbReference>
<dbReference type="InterPro" id="IPR051681">
    <property type="entry name" value="Ser/Thr_Kinases-Pseudokinases"/>
</dbReference>
<sequence length="634" mass="73523">MKINDESKLINWIEDAISKSLIRYYDYQYFNDIQEVGSGGFGQVSRAKWRKNDQYFALKSFFNLNHITINEVIHEIKLQREVDFHDNIIRFLGVTKLVSENKKVKDYLLVLEYANQGTLKNYLKHNFDNLTWNDKYKLARQLACAVLCLHDEGILHNDLNSANILVHQHDIKLSDFGLSKRINESSKLSKVFGVIPYIDPKKFSGTRTQIYKLNEKSDVYSLGILLWEISSGHPPFSNEPYDLCLALEISKGLREEIVPNTSPHYVKLYTECWDGEPYNRPTTREIVTRLKDIISGNSPSTLKEIPIISLSTPDSSQHGDLSKLIEDLHKMNTRDLDRLDTSTTRSLSIYYSIPEMKMSETFSHIIRPNNEVTEKDLGTNVDEIVKFHLKLLNEGKDSTTRKRHVLEYLENNEITKEEIYNWLLNNQNNSNNIFLLGYFNFVGTIKPKNYELAFYLFMHANAEKGHILAIYYIGACYLYGSGIIKDEKLAFKFYKIIANENHTIGQTKIGYFYEKGIGVDKNERMALEWYMKGHNNGNYLATYDLAQCYRYGIGVNINYEKAFDLYQKAANFIPMAQYELGVMYENGDGTIKNIDQAIDCYTKSFDQGYQKAQVRLKVLTKIKNRKRSDTCKIN</sequence>
<dbReference type="AlphaFoldDB" id="A0A015J5J2"/>
<dbReference type="Gene3D" id="1.10.510.10">
    <property type="entry name" value="Transferase(Phosphotransferase) domain 1"/>
    <property type="match status" value="1"/>
</dbReference>
<dbReference type="SMART" id="SM00671">
    <property type="entry name" value="SEL1"/>
    <property type="match status" value="5"/>
</dbReference>
<dbReference type="Proteomes" id="UP000022910">
    <property type="component" value="Unassembled WGS sequence"/>
</dbReference>
<feature type="binding site" evidence="1">
    <location>
        <position position="59"/>
    </location>
    <ligand>
        <name>ATP</name>
        <dbReference type="ChEBI" id="CHEBI:30616"/>
    </ligand>
</feature>
<keyword evidence="4" id="KW-1185">Reference proteome</keyword>
<dbReference type="SUPFAM" id="SSF56112">
    <property type="entry name" value="Protein kinase-like (PK-like)"/>
    <property type="match status" value="1"/>
</dbReference>
<dbReference type="OrthoDB" id="346907at2759"/>
<dbReference type="PROSITE" id="PS00107">
    <property type="entry name" value="PROTEIN_KINASE_ATP"/>
    <property type="match status" value="1"/>
</dbReference>
<accession>A0A015J5J2</accession>
<dbReference type="GO" id="GO:0005524">
    <property type="term" value="F:ATP binding"/>
    <property type="evidence" value="ECO:0007669"/>
    <property type="project" value="UniProtKB-UniRule"/>
</dbReference>
<dbReference type="PROSITE" id="PS50011">
    <property type="entry name" value="PROTEIN_KINASE_DOM"/>
    <property type="match status" value="1"/>
</dbReference>
<evidence type="ECO:0000256" key="1">
    <source>
        <dbReference type="PROSITE-ProRule" id="PRU10141"/>
    </source>
</evidence>
<dbReference type="Pfam" id="PF08238">
    <property type="entry name" value="Sel1"/>
    <property type="match status" value="5"/>
</dbReference>